<keyword evidence="3 6" id="KW-0812">Transmembrane</keyword>
<keyword evidence="5 6" id="KW-0472">Membrane</keyword>
<dbReference type="PANTHER" id="PTHR22911">
    <property type="entry name" value="ACYL-MALONYL CONDENSING ENZYME-RELATED"/>
    <property type="match status" value="1"/>
</dbReference>
<evidence type="ECO:0000313" key="9">
    <source>
        <dbReference type="Proteomes" id="UP000831019"/>
    </source>
</evidence>
<protein>
    <submittedName>
        <fullName evidence="8">Riboflavin transporter</fullName>
    </submittedName>
</protein>
<dbReference type="InterPro" id="IPR037185">
    <property type="entry name" value="EmrE-like"/>
</dbReference>
<name>A0ABY3ZHZ2_9RHOB</name>
<dbReference type="PANTHER" id="PTHR22911:SF6">
    <property type="entry name" value="SOLUTE CARRIER FAMILY 35 MEMBER G1"/>
    <property type="match status" value="1"/>
</dbReference>
<feature type="transmembrane region" description="Helical" evidence="6">
    <location>
        <begin position="86"/>
        <end position="105"/>
    </location>
</feature>
<dbReference type="EMBL" id="CP085144">
    <property type="protein sequence ID" value="UOA14191.1"/>
    <property type="molecule type" value="Genomic_DNA"/>
</dbReference>
<feature type="transmembrane region" description="Helical" evidence="6">
    <location>
        <begin position="114"/>
        <end position="133"/>
    </location>
</feature>
<feature type="transmembrane region" description="Helical" evidence="6">
    <location>
        <begin position="25"/>
        <end position="44"/>
    </location>
</feature>
<evidence type="ECO:0000256" key="4">
    <source>
        <dbReference type="ARBA" id="ARBA00022989"/>
    </source>
</evidence>
<feature type="transmembrane region" description="Helical" evidence="6">
    <location>
        <begin position="139"/>
        <end position="156"/>
    </location>
</feature>
<reference evidence="9" key="1">
    <citation type="journal article" date="2022" name="Microorganisms">
        <title>Beyond the ABCs#Discovery of Three New Plasmid Types in Rhodobacterales (RepQ, RepY, RepW).</title>
        <authorList>
            <person name="Freese H.M."/>
            <person name="Ringel V."/>
            <person name="Overmann J."/>
            <person name="Petersen J."/>
        </authorList>
    </citation>
    <scope>NUCLEOTIDE SEQUENCE [LARGE SCALE GENOMIC DNA]</scope>
    <source>
        <strain evidence="9">DSM 109990</strain>
    </source>
</reference>
<feature type="transmembrane region" description="Helical" evidence="6">
    <location>
        <begin position="260"/>
        <end position="277"/>
    </location>
</feature>
<evidence type="ECO:0000313" key="8">
    <source>
        <dbReference type="EMBL" id="UOA14191.1"/>
    </source>
</evidence>
<feature type="transmembrane region" description="Helical" evidence="6">
    <location>
        <begin position="205"/>
        <end position="226"/>
    </location>
</feature>
<comment type="subcellular location">
    <subcellularLocation>
        <location evidence="1">Membrane</location>
        <topology evidence="1">Multi-pass membrane protein</topology>
    </subcellularLocation>
</comment>
<feature type="transmembrane region" description="Helical" evidence="6">
    <location>
        <begin position="56"/>
        <end position="80"/>
    </location>
</feature>
<dbReference type="SUPFAM" id="SSF103481">
    <property type="entry name" value="Multidrug resistance efflux transporter EmrE"/>
    <property type="match status" value="2"/>
</dbReference>
<evidence type="ECO:0000256" key="5">
    <source>
        <dbReference type="ARBA" id="ARBA00023136"/>
    </source>
</evidence>
<comment type="similarity">
    <text evidence="2">Belongs to the drug/metabolite transporter (DMT) superfamily. 10 TMS drug/metabolite exporter (DME) (TC 2.A.7.3) family.</text>
</comment>
<feature type="domain" description="EamA" evidence="7">
    <location>
        <begin position="11"/>
        <end position="128"/>
    </location>
</feature>
<keyword evidence="4 6" id="KW-1133">Transmembrane helix</keyword>
<feature type="domain" description="EamA" evidence="7">
    <location>
        <begin position="139"/>
        <end position="271"/>
    </location>
</feature>
<evidence type="ECO:0000256" key="6">
    <source>
        <dbReference type="SAM" id="Phobius"/>
    </source>
</evidence>
<organism evidence="8 9">
    <name type="scientific">Sulfitobacter dubius</name>
    <dbReference type="NCBI Taxonomy" id="218673"/>
    <lineage>
        <taxon>Bacteria</taxon>
        <taxon>Pseudomonadati</taxon>
        <taxon>Pseudomonadota</taxon>
        <taxon>Alphaproteobacteria</taxon>
        <taxon>Rhodobacterales</taxon>
        <taxon>Roseobacteraceae</taxon>
        <taxon>Sulfitobacter</taxon>
    </lineage>
</organism>
<dbReference type="Proteomes" id="UP000831019">
    <property type="component" value="Chromosome"/>
</dbReference>
<proteinExistence type="inferred from homology"/>
<gene>
    <name evidence="8" type="primary">ribN_6</name>
    <name evidence="8" type="ORF">DSM109990_00990</name>
</gene>
<evidence type="ECO:0000256" key="3">
    <source>
        <dbReference type="ARBA" id="ARBA00022692"/>
    </source>
</evidence>
<dbReference type="InterPro" id="IPR000620">
    <property type="entry name" value="EamA_dom"/>
</dbReference>
<accession>A0ABY3ZHZ2</accession>
<feature type="transmembrane region" description="Helical" evidence="6">
    <location>
        <begin position="168"/>
        <end position="185"/>
    </location>
</feature>
<evidence type="ECO:0000256" key="2">
    <source>
        <dbReference type="ARBA" id="ARBA00009853"/>
    </source>
</evidence>
<sequence>MMGFCILAPVGDAVAKLLGASVPLGQVVLIRFAVQALILIPFVWASGRAWRMRGRVLWLTLLRTILHIAGIAAMFTALKYLPLADAVAIAFVMPFIMLLLGKFILKEEVGSRRLGASIVGFLGTLLIVQPSFVNVGWPALLPIMVAVVFSFFMLVTRQIAKQTDPISLQAVSGVMAVMIILPLLALGSATDIAPLQIIQPDAVDWTLLLGIGILGTIAHLLMTWSLRFAPSATLAPMQYLEIPFATLLGLLIFSDLPNPLAGLGILITVGAGLYVIMRERATARALAAAIAPPVAP</sequence>
<evidence type="ECO:0000259" key="7">
    <source>
        <dbReference type="Pfam" id="PF00892"/>
    </source>
</evidence>
<dbReference type="Pfam" id="PF00892">
    <property type="entry name" value="EamA"/>
    <property type="match status" value="2"/>
</dbReference>
<evidence type="ECO:0000256" key="1">
    <source>
        <dbReference type="ARBA" id="ARBA00004141"/>
    </source>
</evidence>
<feature type="transmembrane region" description="Helical" evidence="6">
    <location>
        <begin position="238"/>
        <end position="254"/>
    </location>
</feature>
<keyword evidence="9" id="KW-1185">Reference proteome</keyword>